<dbReference type="GeneID" id="30015913"/>
<proteinExistence type="predicted"/>
<keyword evidence="2" id="KW-1185">Reference proteome</keyword>
<evidence type="ECO:0000313" key="2">
    <source>
        <dbReference type="Proteomes" id="UP000078343"/>
    </source>
</evidence>
<name>A0A178Z359_9EURO</name>
<dbReference type="AlphaFoldDB" id="A0A178Z359"/>
<dbReference type="Proteomes" id="UP000078343">
    <property type="component" value="Unassembled WGS sequence"/>
</dbReference>
<comment type="caution">
    <text evidence="1">The sequence shown here is derived from an EMBL/GenBank/DDBJ whole genome shotgun (WGS) entry which is preliminary data.</text>
</comment>
<sequence length="319" mass="35611">MPNALSASHEALITLAFIDLSPYPGTILKAIFDLDLDTVPAAGKRVTLAMASLTSFEDLAHELQVMVCSMMTPQTFAAFKMTSKTMTKRFEKFKFPAQAQLYNEEVREVIKLLDSSYTALGQAIVLHNLSFGAELPTNLLTFCREIVTEHGYPPSLAFQVLNRAQPDIFRLAWSRLDIITDSEIPDGLKCTQCYLNAEPGFAPGYRGILTGWENEKTATLCEKCGDVSIYLNDCHMDEEPEWCWERTLTRTCKTCFADVKDRFDHIRAWKMLHAGVRTLQAAMGQISDSSGACTTPPTMPGLSAMQIQWLEQNANTTDN</sequence>
<protein>
    <submittedName>
        <fullName evidence="1">Uncharacterized protein</fullName>
    </submittedName>
</protein>
<accession>A0A178Z359</accession>
<reference evidence="1 2" key="1">
    <citation type="submission" date="2016-04" db="EMBL/GenBank/DDBJ databases">
        <title>Draft genome of Fonsecaea erecta CBS 125763.</title>
        <authorList>
            <person name="Weiss V.A."/>
            <person name="Vicente V.A."/>
            <person name="Raittz R.T."/>
            <person name="Moreno L.F."/>
            <person name="De Souza E.M."/>
            <person name="Pedrosa F.O."/>
            <person name="Steffens M.B."/>
            <person name="Faoro H."/>
            <person name="Tadra-Sfeir M.Z."/>
            <person name="Najafzadeh M.J."/>
            <person name="Felipe M.S."/>
            <person name="Teixeira M."/>
            <person name="Sun J."/>
            <person name="Xi L."/>
            <person name="Gomes R."/>
            <person name="De Azevedo C.M."/>
            <person name="Salgado C.G."/>
            <person name="Da Silva M.B."/>
            <person name="Nascimento M.F."/>
            <person name="Queiroz-Telles F."/>
            <person name="Attili D.S."/>
            <person name="Gorbushina A."/>
        </authorList>
    </citation>
    <scope>NUCLEOTIDE SEQUENCE [LARGE SCALE GENOMIC DNA]</scope>
    <source>
        <strain evidence="1 2">CBS 125763</strain>
    </source>
</reference>
<gene>
    <name evidence="1" type="ORF">AYL99_11745</name>
</gene>
<evidence type="ECO:0000313" key="1">
    <source>
        <dbReference type="EMBL" id="OAP54210.1"/>
    </source>
</evidence>
<organism evidence="1 2">
    <name type="scientific">Fonsecaea erecta</name>
    <dbReference type="NCBI Taxonomy" id="1367422"/>
    <lineage>
        <taxon>Eukaryota</taxon>
        <taxon>Fungi</taxon>
        <taxon>Dikarya</taxon>
        <taxon>Ascomycota</taxon>
        <taxon>Pezizomycotina</taxon>
        <taxon>Eurotiomycetes</taxon>
        <taxon>Chaetothyriomycetidae</taxon>
        <taxon>Chaetothyriales</taxon>
        <taxon>Herpotrichiellaceae</taxon>
        <taxon>Fonsecaea</taxon>
    </lineage>
</organism>
<dbReference type="EMBL" id="LVYI01000015">
    <property type="protein sequence ID" value="OAP54210.1"/>
    <property type="molecule type" value="Genomic_DNA"/>
</dbReference>
<dbReference type="RefSeq" id="XP_018687577.1">
    <property type="nucleotide sequence ID" value="XM_018843250.1"/>
</dbReference>